<organism evidence="4">
    <name type="scientific">Coccolithus braarudii</name>
    <dbReference type="NCBI Taxonomy" id="221442"/>
    <lineage>
        <taxon>Eukaryota</taxon>
        <taxon>Haptista</taxon>
        <taxon>Haptophyta</taxon>
        <taxon>Prymnesiophyceae</taxon>
        <taxon>Coccolithales</taxon>
        <taxon>Coccolithaceae</taxon>
        <taxon>Coccolithus</taxon>
    </lineage>
</organism>
<dbReference type="SUPFAM" id="SSF110836">
    <property type="entry name" value="Hypothetical protein SAV1430"/>
    <property type="match status" value="1"/>
</dbReference>
<dbReference type="PIRSF" id="PIRSF036773">
    <property type="entry name" value="HIRIP5"/>
    <property type="match status" value="1"/>
</dbReference>
<dbReference type="GO" id="GO:0016226">
    <property type="term" value="P:iron-sulfur cluster assembly"/>
    <property type="evidence" value="ECO:0007669"/>
    <property type="project" value="InterPro"/>
</dbReference>
<evidence type="ECO:0000313" key="4">
    <source>
        <dbReference type="EMBL" id="CAD8603220.1"/>
    </source>
</evidence>
<dbReference type="SMART" id="SM00932">
    <property type="entry name" value="Nfu_N"/>
    <property type="match status" value="1"/>
</dbReference>
<proteinExistence type="inferred from homology"/>
<dbReference type="GO" id="GO:0005739">
    <property type="term" value="C:mitochondrion"/>
    <property type="evidence" value="ECO:0007669"/>
    <property type="project" value="TreeGrafter"/>
</dbReference>
<dbReference type="FunFam" id="3.30.300.130:FF:000001">
    <property type="entry name" value="NFU1 iron-sulfur cluster scaffold"/>
    <property type="match status" value="1"/>
</dbReference>
<dbReference type="AlphaFoldDB" id="A0A7S0L6L9"/>
<dbReference type="Gene3D" id="3.30.300.130">
    <property type="entry name" value="Fe-S cluster assembly (FSCA)"/>
    <property type="match status" value="1"/>
</dbReference>
<reference evidence="4" key="1">
    <citation type="submission" date="2021-01" db="EMBL/GenBank/DDBJ databases">
        <authorList>
            <person name="Corre E."/>
            <person name="Pelletier E."/>
            <person name="Niang G."/>
            <person name="Scheremetjew M."/>
            <person name="Finn R."/>
            <person name="Kale V."/>
            <person name="Holt S."/>
            <person name="Cochrane G."/>
            <person name="Meng A."/>
            <person name="Brown T."/>
            <person name="Cohen L."/>
        </authorList>
    </citation>
    <scope>NUCLEOTIDE SEQUENCE</scope>
    <source>
        <strain evidence="4">PLY182g</strain>
    </source>
</reference>
<dbReference type="FunFam" id="3.30.1370.70:FF:000001">
    <property type="entry name" value="NifU-like protein 4, mitochondrial"/>
    <property type="match status" value="1"/>
</dbReference>
<dbReference type="PANTHER" id="PTHR11178:SF1">
    <property type="entry name" value="NFU1 IRON-SULFUR CLUSTER SCAFFOLD HOMOLOG, MITOCHONDRIAL"/>
    <property type="match status" value="1"/>
</dbReference>
<gene>
    <name evidence="4" type="ORF">CPEL01642_LOCUS6555</name>
</gene>
<evidence type="ECO:0000259" key="3">
    <source>
        <dbReference type="SMART" id="SM00932"/>
    </source>
</evidence>
<dbReference type="InterPro" id="IPR036498">
    <property type="entry name" value="Nfu/NifU_N_sf"/>
</dbReference>
<dbReference type="InterPro" id="IPR014824">
    <property type="entry name" value="Nfu/NifU_N"/>
</dbReference>
<name>A0A7S0L6L9_9EUKA</name>
<evidence type="ECO:0000256" key="1">
    <source>
        <dbReference type="ARBA" id="ARBA00006420"/>
    </source>
</evidence>
<feature type="compositionally biased region" description="Acidic residues" evidence="2">
    <location>
        <begin position="212"/>
        <end position="222"/>
    </location>
</feature>
<dbReference type="PANTHER" id="PTHR11178">
    <property type="entry name" value="IRON-SULFUR CLUSTER SCAFFOLD PROTEIN NFU-RELATED"/>
    <property type="match status" value="1"/>
</dbReference>
<dbReference type="Pfam" id="PF08712">
    <property type="entry name" value="Nfu_N"/>
    <property type="match status" value="1"/>
</dbReference>
<dbReference type="InterPro" id="IPR035433">
    <property type="entry name" value="NFU1-like"/>
</dbReference>
<dbReference type="InterPro" id="IPR034904">
    <property type="entry name" value="FSCA_dom_sf"/>
</dbReference>
<dbReference type="Gene3D" id="3.30.1370.70">
    <property type="entry name" value="Scaffold protein Nfu/NifU, N-terminal domain"/>
    <property type="match status" value="1"/>
</dbReference>
<dbReference type="GO" id="GO:0051536">
    <property type="term" value="F:iron-sulfur cluster binding"/>
    <property type="evidence" value="ECO:0007669"/>
    <property type="project" value="InterPro"/>
</dbReference>
<dbReference type="Pfam" id="PF01106">
    <property type="entry name" value="NifU"/>
    <property type="match status" value="1"/>
</dbReference>
<evidence type="ECO:0000256" key="2">
    <source>
        <dbReference type="SAM" id="MobiDB-lite"/>
    </source>
</evidence>
<dbReference type="SUPFAM" id="SSF117916">
    <property type="entry name" value="Fe-S cluster assembly (FSCA) domain-like"/>
    <property type="match status" value="1"/>
</dbReference>
<dbReference type="GO" id="GO:0005506">
    <property type="term" value="F:iron ion binding"/>
    <property type="evidence" value="ECO:0007669"/>
    <property type="project" value="InterPro"/>
</dbReference>
<accession>A0A7S0L6L9</accession>
<sequence length="241" mass="26706">MLRGPRLVRSAGARRPWQQYVRGMFIQTESTPNPDSLKFLPGKSVLAEGTRDFRSLRESQVSPLARKLFQTEGVVGVYLASEFVTVSKDTDADWLTLKPQVFASIMDFYATGEPVLSEGGDAEVDSLVITDDDSEVVQMIKELLEMRIRPSVQEDGGDIVYKGFNEDDGIVWLQMQGSCAGCPSSSVTLKAGIENMLMHYIPEVREVKAIDNEDDDMEEGFDEPTIVPRPKYPPPPLGSSP</sequence>
<protein>
    <recommendedName>
        <fullName evidence="3">Scaffold protein Nfu/NifU N-terminal domain-containing protein</fullName>
    </recommendedName>
</protein>
<feature type="region of interest" description="Disordered" evidence="2">
    <location>
        <begin position="211"/>
        <end position="241"/>
    </location>
</feature>
<comment type="similarity">
    <text evidence="1">Belongs to the NifU family.</text>
</comment>
<feature type="domain" description="Scaffold protein Nfu/NifU N-terminal" evidence="3">
    <location>
        <begin position="26"/>
        <end position="112"/>
    </location>
</feature>
<dbReference type="InterPro" id="IPR001075">
    <property type="entry name" value="NIF_FeS_clus_asmbl_NifU_C"/>
</dbReference>
<dbReference type="EMBL" id="HBEY01013517">
    <property type="protein sequence ID" value="CAD8603220.1"/>
    <property type="molecule type" value="Transcribed_RNA"/>
</dbReference>
<feature type="compositionally biased region" description="Pro residues" evidence="2">
    <location>
        <begin position="230"/>
        <end position="241"/>
    </location>
</feature>